<dbReference type="OrthoDB" id="9790745at2"/>
<evidence type="ECO:0000313" key="2">
    <source>
        <dbReference type="Proteomes" id="UP000234328"/>
    </source>
</evidence>
<protein>
    <recommendedName>
        <fullName evidence="3">DUF488 domain-containing protein</fullName>
    </recommendedName>
</protein>
<gene>
    <name evidence="1" type="ORF">CR155_09515</name>
</gene>
<evidence type="ECO:0000313" key="1">
    <source>
        <dbReference type="EMBL" id="PLC54329.1"/>
    </source>
</evidence>
<dbReference type="Pfam" id="PF22752">
    <property type="entry name" value="DUF488-N3i"/>
    <property type="match status" value="1"/>
</dbReference>
<dbReference type="Proteomes" id="UP000234328">
    <property type="component" value="Unassembled WGS sequence"/>
</dbReference>
<organism evidence="1 2">
    <name type="scientific">Pollutimonas nitritireducens</name>
    <dbReference type="NCBI Taxonomy" id="2045209"/>
    <lineage>
        <taxon>Bacteria</taxon>
        <taxon>Pseudomonadati</taxon>
        <taxon>Pseudomonadota</taxon>
        <taxon>Betaproteobacteria</taxon>
        <taxon>Burkholderiales</taxon>
        <taxon>Alcaligenaceae</taxon>
        <taxon>Pollutimonas</taxon>
    </lineage>
</organism>
<evidence type="ECO:0008006" key="3">
    <source>
        <dbReference type="Google" id="ProtNLM"/>
    </source>
</evidence>
<keyword evidence="2" id="KW-1185">Reference proteome</keyword>
<reference evidence="1 2" key="1">
    <citation type="submission" date="2017-10" db="EMBL/GenBank/DDBJ databases">
        <title>Two draft genome sequences of Pusillimonas sp. strains isolated from a nitrate- and radionuclide-contaminated groundwater in Russia.</title>
        <authorList>
            <person name="Grouzdev D.S."/>
            <person name="Tourova T.P."/>
            <person name="Goeva M.A."/>
            <person name="Babich T.L."/>
            <person name="Sokolova D.S."/>
            <person name="Abdullin R."/>
            <person name="Poltaraus A.B."/>
            <person name="Toshchakov S.V."/>
            <person name="Nazina T.N."/>
        </authorList>
    </citation>
    <scope>NUCLEOTIDE SEQUENCE [LARGE SCALE GENOMIC DNA]</scope>
    <source>
        <strain evidence="1 2">JR1/69-2-13</strain>
    </source>
</reference>
<comment type="caution">
    <text evidence="1">The sequence shown here is derived from an EMBL/GenBank/DDBJ whole genome shotgun (WGS) entry which is preliminary data.</text>
</comment>
<dbReference type="AlphaFoldDB" id="A0A2N4UH35"/>
<sequence>MTAVTLHDGRKHPDVRIKRAYEPIDASDGYRVLVDRLWPRGMSRTEVLFDEWSKQLAPSTSLRTWFGHKVSHWDEFCRRYRLELQAPEQRQHMHHLVESAKGKPITLVYAAKDIEHNHARVLATEIMGLY</sequence>
<dbReference type="PANTHER" id="PTHR36849">
    <property type="entry name" value="CYTOPLASMIC PROTEIN-RELATED"/>
    <property type="match status" value="1"/>
</dbReference>
<dbReference type="PANTHER" id="PTHR36849:SF1">
    <property type="entry name" value="CYTOPLASMIC PROTEIN"/>
    <property type="match status" value="1"/>
</dbReference>
<name>A0A2N4UH35_9BURK</name>
<accession>A0A2N4UH35</accession>
<proteinExistence type="predicted"/>
<dbReference type="EMBL" id="PDNV01000005">
    <property type="protein sequence ID" value="PLC54329.1"/>
    <property type="molecule type" value="Genomic_DNA"/>
</dbReference>
<dbReference type="InterPro" id="IPR052552">
    <property type="entry name" value="YeaO-like"/>
</dbReference>